<comment type="caution">
    <text evidence="1">Lacks conserved residue(s) required for the propagation of feature annotation.</text>
</comment>
<protein>
    <submittedName>
        <fullName evidence="3">HIT family protein</fullName>
    </submittedName>
</protein>
<organism evidence="3 4">
    <name type="scientific">Microbacterium ulmi</name>
    <dbReference type="NCBI Taxonomy" id="179095"/>
    <lineage>
        <taxon>Bacteria</taxon>
        <taxon>Bacillati</taxon>
        <taxon>Actinomycetota</taxon>
        <taxon>Actinomycetes</taxon>
        <taxon>Micrococcales</taxon>
        <taxon>Microbacteriaceae</taxon>
        <taxon>Microbacterium</taxon>
    </lineage>
</organism>
<dbReference type="PROSITE" id="PS51084">
    <property type="entry name" value="HIT_2"/>
    <property type="match status" value="1"/>
</dbReference>
<reference evidence="3 4" key="1">
    <citation type="submission" date="2020-05" db="EMBL/GenBank/DDBJ databases">
        <title>MicrobeNet Type strains.</title>
        <authorList>
            <person name="Nicholson A.C."/>
        </authorList>
    </citation>
    <scope>NUCLEOTIDE SEQUENCE [LARGE SCALE GENOMIC DNA]</scope>
    <source>
        <strain evidence="3 4">JCM 14282</strain>
    </source>
</reference>
<gene>
    <name evidence="3" type="ORF">HLA99_12725</name>
</gene>
<dbReference type="RefSeq" id="WP_167035985.1">
    <property type="nucleotide sequence ID" value="NZ_BAAANA010000001.1"/>
</dbReference>
<dbReference type="SUPFAM" id="SSF54197">
    <property type="entry name" value="HIT-like"/>
    <property type="match status" value="1"/>
</dbReference>
<sequence length="175" mass="19229">MSAVDGAEGAVVTTASVRWPADWPARRSGEGCAYCARIGGGSHAEAVHVLTGGFAEVYLDRRPQAPGHVQLVWRRGHIAEPFEATPEGVDGYWREVVITSRAVQRVYRPLKLNVMTLGNLVPHLNTRIVTRYWSDPAPGGPLPWDLVHSPQETPEAELQRQADELRVALDELGFS</sequence>
<dbReference type="AlphaFoldDB" id="A0A7Y2M1H6"/>
<evidence type="ECO:0000313" key="4">
    <source>
        <dbReference type="Proteomes" id="UP000543598"/>
    </source>
</evidence>
<feature type="domain" description="HIT" evidence="2">
    <location>
        <begin position="33"/>
        <end position="138"/>
    </location>
</feature>
<dbReference type="GO" id="GO:0003824">
    <property type="term" value="F:catalytic activity"/>
    <property type="evidence" value="ECO:0007669"/>
    <property type="project" value="InterPro"/>
</dbReference>
<proteinExistence type="predicted"/>
<evidence type="ECO:0000259" key="2">
    <source>
        <dbReference type="PROSITE" id="PS51084"/>
    </source>
</evidence>
<comment type="caution">
    <text evidence="3">The sequence shown here is derived from an EMBL/GenBank/DDBJ whole genome shotgun (WGS) entry which is preliminary data.</text>
</comment>
<accession>A0A7Y2M1H6</accession>
<dbReference type="InterPro" id="IPR011146">
    <property type="entry name" value="HIT-like"/>
</dbReference>
<name>A0A7Y2M1H6_9MICO</name>
<dbReference type="InterPro" id="IPR036265">
    <property type="entry name" value="HIT-like_sf"/>
</dbReference>
<dbReference type="Gene3D" id="3.30.428.10">
    <property type="entry name" value="HIT-like"/>
    <property type="match status" value="1"/>
</dbReference>
<evidence type="ECO:0000313" key="3">
    <source>
        <dbReference type="EMBL" id="NNH04709.1"/>
    </source>
</evidence>
<dbReference type="Pfam" id="PF01230">
    <property type="entry name" value="HIT"/>
    <property type="match status" value="1"/>
</dbReference>
<keyword evidence="4" id="KW-1185">Reference proteome</keyword>
<dbReference type="Proteomes" id="UP000543598">
    <property type="component" value="Unassembled WGS sequence"/>
</dbReference>
<evidence type="ECO:0000256" key="1">
    <source>
        <dbReference type="PROSITE-ProRule" id="PRU00464"/>
    </source>
</evidence>
<dbReference type="EMBL" id="JABEMB010000021">
    <property type="protein sequence ID" value="NNH04709.1"/>
    <property type="molecule type" value="Genomic_DNA"/>
</dbReference>